<name>A0A1T4LCM7_9BACT</name>
<protein>
    <submittedName>
        <fullName evidence="1">Uncharacterized protein</fullName>
    </submittedName>
</protein>
<dbReference type="STRING" id="171291.SAMN02745154_00406"/>
<accession>A0A1T4LCM7</accession>
<dbReference type="AlphaFoldDB" id="A0A1T4LCM7"/>
<keyword evidence="2" id="KW-1185">Reference proteome</keyword>
<sequence>MLIDLKYNKKRVFCIKIEEKVYQTVISKTQREAYYHFAIMDSLNDNEINKIHKDINKLREQNITHFNIEKLAIMFKNFATHETL</sequence>
<dbReference type="Proteomes" id="UP000190389">
    <property type="component" value="Unassembled WGS sequence"/>
</dbReference>
<proteinExistence type="predicted"/>
<gene>
    <name evidence="1" type="ORF">SAMN02745154_00406</name>
</gene>
<organism evidence="1 2">
    <name type="scientific">Mycoplasmopsis verecunda</name>
    <dbReference type="NCBI Taxonomy" id="171291"/>
    <lineage>
        <taxon>Bacteria</taxon>
        <taxon>Bacillati</taxon>
        <taxon>Mycoplasmatota</taxon>
        <taxon>Mycoplasmoidales</taxon>
        <taxon>Metamycoplasmataceae</taxon>
        <taxon>Mycoplasmopsis</taxon>
    </lineage>
</organism>
<evidence type="ECO:0000313" key="1">
    <source>
        <dbReference type="EMBL" id="SJZ52287.1"/>
    </source>
</evidence>
<feature type="non-terminal residue" evidence="1">
    <location>
        <position position="84"/>
    </location>
</feature>
<reference evidence="2" key="1">
    <citation type="submission" date="2017-02" db="EMBL/GenBank/DDBJ databases">
        <authorList>
            <person name="Varghese N."/>
            <person name="Submissions S."/>
        </authorList>
    </citation>
    <scope>NUCLEOTIDE SEQUENCE [LARGE SCALE GENOMIC DNA]</scope>
    <source>
        <strain evidence="2">ATCC 27862</strain>
    </source>
</reference>
<dbReference type="EMBL" id="FUXF01000011">
    <property type="protein sequence ID" value="SJZ52287.1"/>
    <property type="molecule type" value="Genomic_DNA"/>
</dbReference>
<evidence type="ECO:0000313" key="2">
    <source>
        <dbReference type="Proteomes" id="UP000190389"/>
    </source>
</evidence>